<sequence>MSRQQNETTAPAWSPSAEAKLNDPSIHKILSRGQGDPWTTFARQQQPPSIGQNPWCPMTYRGGTISVLSDDGTFLEPPPGDARFPYEDVASVTGRPGHEATGSAHVQQLLNGFQIGNPGPHLPSMRDSTIDAASTFSASTAGTGLRGPLKCKQCDKVFKSQSSLKKHTLSHSRPHRCNYPACSKKDGFSTPNDLQRHKESVHKEARDVYQCTTGDCAGASQPKWWPRKDNFRTHMFKVHKMDISPDDAIAYSVRLDPKIANTAPSSEVTTSEDLADAQLAGTGNEVAESTLMDVDQFAYFLANSDSHHFRNLSGQAGVGVGESSYSLQGFEPPDFGGQSFTTQTIPAANSSIFMTSMVSDTSYQMPPQPGPPSQGVSAVDEIQVAYSPKTGSGLSSSGPRENLSAASSQKVNAPSHDVLVNDGWTNSQLVDHLETFPVELLRQALRSKQDSKTPKNSNEPEENSHPKSRYQCIECKKVCNRACELKKHMKRHDRPYGCTVKDCGKNFGSKNDWKRHESAQHEPVEAWACDEDGCIAICEDRLAFMQHLMEAHDMVHDEDLRSRAQSCHIGRQCDAKFWCGFCGRVIEIDDIMSQDDGSNGSPWSRRFDHIDCHLFGKNGFEKKDKSHWRFLEDGAKGESGLSRRSMDERSTTASLRSGNTSHGVPYKRKGSENADSHFLGVVPVQQLSRGVPEKSISAAGSWLARYI</sequence>
<evidence type="ECO:0000256" key="7">
    <source>
        <dbReference type="ARBA" id="ARBA00023242"/>
    </source>
</evidence>
<dbReference type="PROSITE" id="PS00028">
    <property type="entry name" value="ZINC_FINGER_C2H2_1"/>
    <property type="match status" value="3"/>
</dbReference>
<proteinExistence type="predicted"/>
<protein>
    <submittedName>
        <fullName evidence="11">C2H2 type zinc finger domain</fullName>
    </submittedName>
</protein>
<dbReference type="EMBL" id="CP023326">
    <property type="protein sequence ID" value="ATY65586.1"/>
    <property type="molecule type" value="Genomic_DNA"/>
</dbReference>
<feature type="domain" description="C2H2-type" evidence="10">
    <location>
        <begin position="496"/>
        <end position="526"/>
    </location>
</feature>
<evidence type="ECO:0000256" key="6">
    <source>
        <dbReference type="ARBA" id="ARBA00023163"/>
    </source>
</evidence>
<feature type="compositionally biased region" description="Polar residues" evidence="9">
    <location>
        <begin position="41"/>
        <end position="52"/>
    </location>
</feature>
<evidence type="ECO:0000313" key="12">
    <source>
        <dbReference type="Proteomes" id="UP000323067"/>
    </source>
</evidence>
<feature type="region of interest" description="Disordered" evidence="9">
    <location>
        <begin position="638"/>
        <end position="672"/>
    </location>
</feature>
<keyword evidence="2" id="KW-0479">Metal-binding</keyword>
<comment type="subcellular location">
    <subcellularLocation>
        <location evidence="1">Nucleus</location>
    </subcellularLocation>
</comment>
<dbReference type="SMART" id="SM00355">
    <property type="entry name" value="ZnF_C2H2"/>
    <property type="match status" value="6"/>
</dbReference>
<dbReference type="InterPro" id="IPR036236">
    <property type="entry name" value="Znf_C2H2_sf"/>
</dbReference>
<feature type="compositionally biased region" description="Polar residues" evidence="9">
    <location>
        <begin position="1"/>
        <end position="11"/>
    </location>
</feature>
<dbReference type="AlphaFoldDB" id="A0A2H4SR66"/>
<dbReference type="InterPro" id="IPR013087">
    <property type="entry name" value="Znf_C2H2_type"/>
</dbReference>
<dbReference type="OrthoDB" id="6077919at2759"/>
<accession>A0A2H4SR66</accession>
<gene>
    <name evidence="11" type="ORF">A9K55_001321</name>
</gene>
<feature type="region of interest" description="Disordered" evidence="9">
    <location>
        <begin position="446"/>
        <end position="466"/>
    </location>
</feature>
<evidence type="ECO:0000256" key="4">
    <source>
        <dbReference type="ARBA" id="ARBA00022833"/>
    </source>
</evidence>
<dbReference type="SUPFAM" id="SSF57667">
    <property type="entry name" value="beta-beta-alpha zinc fingers"/>
    <property type="match status" value="2"/>
</dbReference>
<keyword evidence="4" id="KW-0862">Zinc</keyword>
<feature type="region of interest" description="Disordered" evidence="9">
    <location>
        <begin position="388"/>
        <end position="411"/>
    </location>
</feature>
<dbReference type="VEuPathDB" id="FungiDB:A9K55_001321"/>
<evidence type="ECO:0000313" key="11">
    <source>
        <dbReference type="EMBL" id="ATY65586.1"/>
    </source>
</evidence>
<dbReference type="GO" id="GO:0006357">
    <property type="term" value="P:regulation of transcription by RNA polymerase II"/>
    <property type="evidence" value="ECO:0007669"/>
    <property type="project" value="TreeGrafter"/>
</dbReference>
<evidence type="ECO:0000256" key="9">
    <source>
        <dbReference type="SAM" id="MobiDB-lite"/>
    </source>
</evidence>
<dbReference type="Proteomes" id="UP000323067">
    <property type="component" value="Chromosome iii"/>
</dbReference>
<evidence type="ECO:0000256" key="2">
    <source>
        <dbReference type="ARBA" id="ARBA00022723"/>
    </source>
</evidence>
<feature type="domain" description="C2H2-type" evidence="10">
    <location>
        <begin position="149"/>
        <end position="176"/>
    </location>
</feature>
<organism evidence="11 12">
    <name type="scientific">Cordyceps militaris</name>
    <name type="common">Caterpillar fungus</name>
    <name type="synonym">Clavaria militaris</name>
    <dbReference type="NCBI Taxonomy" id="73501"/>
    <lineage>
        <taxon>Eukaryota</taxon>
        <taxon>Fungi</taxon>
        <taxon>Dikarya</taxon>
        <taxon>Ascomycota</taxon>
        <taxon>Pezizomycotina</taxon>
        <taxon>Sordariomycetes</taxon>
        <taxon>Hypocreomycetidae</taxon>
        <taxon>Hypocreales</taxon>
        <taxon>Cordycipitaceae</taxon>
        <taxon>Cordyceps</taxon>
    </lineage>
</organism>
<feature type="compositionally biased region" description="Polar residues" evidence="9">
    <location>
        <begin position="389"/>
        <end position="411"/>
    </location>
</feature>
<evidence type="ECO:0000256" key="3">
    <source>
        <dbReference type="ARBA" id="ARBA00022771"/>
    </source>
</evidence>
<keyword evidence="3 8" id="KW-0863">Zinc-finger</keyword>
<dbReference type="PANTHER" id="PTHR46179:SF13">
    <property type="entry name" value="C2H2-TYPE DOMAIN-CONTAINING PROTEIN"/>
    <property type="match status" value="1"/>
</dbReference>
<evidence type="ECO:0000259" key="10">
    <source>
        <dbReference type="PROSITE" id="PS50157"/>
    </source>
</evidence>
<keyword evidence="7" id="KW-0539">Nucleus</keyword>
<dbReference type="Gene3D" id="3.30.160.60">
    <property type="entry name" value="Classic Zinc Finger"/>
    <property type="match status" value="2"/>
</dbReference>
<keyword evidence="6" id="KW-0804">Transcription</keyword>
<evidence type="ECO:0000256" key="1">
    <source>
        <dbReference type="ARBA" id="ARBA00004123"/>
    </source>
</evidence>
<feature type="domain" description="C2H2-type" evidence="10">
    <location>
        <begin position="470"/>
        <end position="492"/>
    </location>
</feature>
<dbReference type="InterPro" id="IPR051061">
    <property type="entry name" value="Zinc_finger_trans_reg"/>
</dbReference>
<dbReference type="VEuPathDB" id="FungiDB:CCM_08384"/>
<evidence type="ECO:0000256" key="5">
    <source>
        <dbReference type="ARBA" id="ARBA00023015"/>
    </source>
</evidence>
<dbReference type="GO" id="GO:0005634">
    <property type="term" value="C:nucleus"/>
    <property type="evidence" value="ECO:0007669"/>
    <property type="project" value="UniProtKB-SubCell"/>
</dbReference>
<feature type="compositionally biased region" description="Polar residues" evidence="9">
    <location>
        <begin position="651"/>
        <end position="662"/>
    </location>
</feature>
<dbReference type="GO" id="GO:0008270">
    <property type="term" value="F:zinc ion binding"/>
    <property type="evidence" value="ECO:0007669"/>
    <property type="project" value="UniProtKB-KW"/>
</dbReference>
<dbReference type="PROSITE" id="PS50157">
    <property type="entry name" value="ZINC_FINGER_C2H2_2"/>
    <property type="match status" value="3"/>
</dbReference>
<dbReference type="Pfam" id="PF00096">
    <property type="entry name" value="zf-C2H2"/>
    <property type="match status" value="1"/>
</dbReference>
<name>A0A2H4SR66_CORMI</name>
<reference evidence="11 12" key="1">
    <citation type="journal article" date="2017" name="BMC Genomics">
        <title>Chromosome level assembly and secondary metabolite potential of the parasitic fungus Cordyceps militaris.</title>
        <authorList>
            <person name="Kramer G.J."/>
            <person name="Nodwell J.R."/>
        </authorList>
    </citation>
    <scope>NUCLEOTIDE SEQUENCE [LARGE SCALE GENOMIC DNA]</scope>
    <source>
        <strain evidence="11 12">ATCC 34164</strain>
    </source>
</reference>
<feature type="region of interest" description="Disordered" evidence="9">
    <location>
        <begin position="1"/>
        <end position="54"/>
    </location>
</feature>
<evidence type="ECO:0000256" key="8">
    <source>
        <dbReference type="PROSITE-ProRule" id="PRU00042"/>
    </source>
</evidence>
<dbReference type="PANTHER" id="PTHR46179">
    <property type="entry name" value="ZINC FINGER PROTEIN"/>
    <property type="match status" value="1"/>
</dbReference>
<keyword evidence="5" id="KW-0805">Transcription regulation</keyword>